<keyword evidence="4 10" id="KW-0328">Glycosyltransferase</keyword>
<name>A0A2H9TCI8_9ZZZZ</name>
<dbReference type="InterPro" id="IPR000312">
    <property type="entry name" value="Glycosyl_Trfase_fam3"/>
</dbReference>
<feature type="domain" description="Glycosyl transferase family 3 N-terminal" evidence="9">
    <location>
        <begin position="10"/>
        <end position="64"/>
    </location>
</feature>
<comment type="caution">
    <text evidence="10">The sequence shown here is derived from an EMBL/GenBank/DDBJ whole genome shotgun (WGS) entry which is preliminary data.</text>
</comment>
<evidence type="ECO:0000259" key="8">
    <source>
        <dbReference type="Pfam" id="PF00591"/>
    </source>
</evidence>
<reference evidence="10" key="1">
    <citation type="journal article" date="2017" name="Appl. Environ. Microbiol.">
        <title>Molecular characterization of an Endozoicomonas-like organism causing infection in king scallop Pecten maximus L.</title>
        <authorList>
            <person name="Cano I."/>
            <person name="van Aerle R."/>
            <person name="Ross S."/>
            <person name="Verner-Jeffreys D.W."/>
            <person name="Paley R.K."/>
            <person name="Rimmer G."/>
            <person name="Ryder D."/>
            <person name="Hooper P."/>
            <person name="Stone D."/>
            <person name="Feist S.W."/>
        </authorList>
    </citation>
    <scope>NUCLEOTIDE SEQUENCE</scope>
</reference>
<dbReference type="PANTHER" id="PTHR43285:SF2">
    <property type="entry name" value="ANTHRANILATE PHOSPHORIBOSYLTRANSFERASE"/>
    <property type="match status" value="1"/>
</dbReference>
<dbReference type="Pfam" id="PF02885">
    <property type="entry name" value="Glycos_trans_3N"/>
    <property type="match status" value="1"/>
</dbReference>
<feature type="domain" description="Glycosyl transferase family 3" evidence="8">
    <location>
        <begin position="76"/>
        <end position="332"/>
    </location>
</feature>
<evidence type="ECO:0000256" key="2">
    <source>
        <dbReference type="ARBA" id="ARBA00011948"/>
    </source>
</evidence>
<dbReference type="EMBL" id="NSIT01000001">
    <property type="protein sequence ID" value="PJE80965.1"/>
    <property type="molecule type" value="Genomic_DNA"/>
</dbReference>
<dbReference type="EC" id="2.4.2.18" evidence="2"/>
<evidence type="ECO:0000256" key="6">
    <source>
        <dbReference type="ARBA" id="ARBA00022822"/>
    </source>
</evidence>
<dbReference type="Gene3D" id="1.20.970.10">
    <property type="entry name" value="Transferase, Pyrimidine Nucleoside Phosphorylase, Chain C"/>
    <property type="match status" value="1"/>
</dbReference>
<sequence>MGIGDATFHCIQRKDLSRSEMETVIRHIMEGSCSDVAVAAFLTAMHMKGESLDEIVGAADVMRALSIKVDTSGISNVVDIVGTGGDNESLFNVSTASVFVAAAAGASVAKHGNRSVSSSSGSADLLQQMGVNLTLSPQQVTECLRKTGIGFLFAPAYHTAMKHVATVRKQLGFRTIFNVLGPLCNPAGVKRLMVGVFSDELRLQYAQAFHALDCQHVLIVHSCDGLDEISLADDTNITELRQGKITEYCISPEDFGLSKNSLDGLRVNSASESLQLIMSAFRDKEPLSERTKKTVAMIALNAGAAMYVAGVSKTLSDGVLRAREIIHSGEALKKMQELSNFCS</sequence>
<dbReference type="InterPro" id="IPR017459">
    <property type="entry name" value="Glycosyl_Trfase_fam3_N_dom"/>
</dbReference>
<dbReference type="GO" id="GO:0004048">
    <property type="term" value="F:anthranilate phosphoribosyltransferase activity"/>
    <property type="evidence" value="ECO:0007669"/>
    <property type="project" value="UniProtKB-EC"/>
</dbReference>
<dbReference type="Gene3D" id="3.40.1030.10">
    <property type="entry name" value="Nucleoside phosphorylase/phosphoribosyltransferase catalytic domain"/>
    <property type="match status" value="1"/>
</dbReference>
<dbReference type="PANTHER" id="PTHR43285">
    <property type="entry name" value="ANTHRANILATE PHOSPHORIBOSYLTRANSFERASE"/>
    <property type="match status" value="1"/>
</dbReference>
<dbReference type="GO" id="GO:0000162">
    <property type="term" value="P:L-tryptophan biosynthetic process"/>
    <property type="evidence" value="ECO:0007669"/>
    <property type="project" value="UniProtKB-KW"/>
</dbReference>
<keyword evidence="3" id="KW-0028">Amino-acid biosynthesis</keyword>
<comment type="pathway">
    <text evidence="1">Amino-acid biosynthesis; L-tryptophan biosynthesis; L-tryptophan from chorismate: step 2/5.</text>
</comment>
<dbReference type="Pfam" id="PF00591">
    <property type="entry name" value="Glycos_transf_3"/>
    <property type="match status" value="1"/>
</dbReference>
<dbReference type="SUPFAM" id="SSF52418">
    <property type="entry name" value="Nucleoside phosphorylase/phosphoribosyltransferase catalytic domain"/>
    <property type="match status" value="1"/>
</dbReference>
<dbReference type="SUPFAM" id="SSF47648">
    <property type="entry name" value="Nucleoside phosphorylase/phosphoribosyltransferase N-terminal domain"/>
    <property type="match status" value="1"/>
</dbReference>
<evidence type="ECO:0000256" key="3">
    <source>
        <dbReference type="ARBA" id="ARBA00022605"/>
    </source>
</evidence>
<evidence type="ECO:0000256" key="7">
    <source>
        <dbReference type="ARBA" id="ARBA00023141"/>
    </source>
</evidence>
<dbReference type="InterPro" id="IPR005940">
    <property type="entry name" value="Anthranilate_Pribosyl_Tfrase"/>
</dbReference>
<evidence type="ECO:0000256" key="5">
    <source>
        <dbReference type="ARBA" id="ARBA00022679"/>
    </source>
</evidence>
<keyword evidence="5 10" id="KW-0808">Transferase</keyword>
<dbReference type="HAMAP" id="MF_00211">
    <property type="entry name" value="TrpD"/>
    <property type="match status" value="1"/>
</dbReference>
<organism evidence="10">
    <name type="scientific">invertebrate metagenome</name>
    <dbReference type="NCBI Taxonomy" id="1711999"/>
    <lineage>
        <taxon>unclassified sequences</taxon>
        <taxon>metagenomes</taxon>
        <taxon>organismal metagenomes</taxon>
    </lineage>
</organism>
<keyword evidence="6" id="KW-0822">Tryptophan biosynthesis</keyword>
<dbReference type="AlphaFoldDB" id="A0A2H9TCI8"/>
<dbReference type="InterPro" id="IPR036320">
    <property type="entry name" value="Glycosyl_Trfase_fam3_N_dom_sf"/>
</dbReference>
<gene>
    <name evidence="10" type="primary">trpD</name>
    <name evidence="10" type="ORF">CI610_00018</name>
</gene>
<dbReference type="NCBIfam" id="TIGR01245">
    <property type="entry name" value="trpD"/>
    <property type="match status" value="1"/>
</dbReference>
<protein>
    <recommendedName>
        <fullName evidence="2">anthranilate phosphoribosyltransferase</fullName>
        <ecNumber evidence="2">2.4.2.18</ecNumber>
    </recommendedName>
</protein>
<dbReference type="GO" id="GO:0005829">
    <property type="term" value="C:cytosol"/>
    <property type="evidence" value="ECO:0007669"/>
    <property type="project" value="TreeGrafter"/>
</dbReference>
<dbReference type="InterPro" id="IPR035902">
    <property type="entry name" value="Nuc_phospho_transferase"/>
</dbReference>
<keyword evidence="7" id="KW-0057">Aromatic amino acid biosynthesis</keyword>
<evidence type="ECO:0000259" key="9">
    <source>
        <dbReference type="Pfam" id="PF02885"/>
    </source>
</evidence>
<proteinExistence type="inferred from homology"/>
<evidence type="ECO:0000256" key="4">
    <source>
        <dbReference type="ARBA" id="ARBA00022676"/>
    </source>
</evidence>
<evidence type="ECO:0000256" key="1">
    <source>
        <dbReference type="ARBA" id="ARBA00004907"/>
    </source>
</evidence>
<dbReference type="FunFam" id="3.40.1030.10:FF:000002">
    <property type="entry name" value="Anthranilate phosphoribosyltransferase"/>
    <property type="match status" value="1"/>
</dbReference>
<accession>A0A2H9TCI8</accession>
<evidence type="ECO:0000313" key="10">
    <source>
        <dbReference type="EMBL" id="PJE80965.1"/>
    </source>
</evidence>